<dbReference type="OrthoDB" id="488387at2"/>
<evidence type="ECO:0000313" key="1">
    <source>
        <dbReference type="EMBL" id="OKH14839.1"/>
    </source>
</evidence>
<comment type="caution">
    <text evidence="1">The sequence shown here is derived from an EMBL/GenBank/DDBJ whole genome shotgun (WGS) entry which is preliminary data.</text>
</comment>
<dbReference type="AlphaFoldDB" id="A0A1U7H1G8"/>
<organism evidence="1 2">
    <name type="scientific">Fischerella major NIES-592</name>
    <dbReference type="NCBI Taxonomy" id="210994"/>
    <lineage>
        <taxon>Bacteria</taxon>
        <taxon>Bacillati</taxon>
        <taxon>Cyanobacteriota</taxon>
        <taxon>Cyanophyceae</taxon>
        <taxon>Nostocales</taxon>
        <taxon>Hapalosiphonaceae</taxon>
        <taxon>Fischerella</taxon>
    </lineage>
</organism>
<sequence length="95" mass="10918">MIERNSQTIVIPSTWTPFCKLPSKGWVNLTYIRTVRFFYKIHFVRLPLFSCQVIWSNGDREKFTGADAQAIAQALSKTIFTATGTRSRMNIKDLS</sequence>
<proteinExistence type="predicted"/>
<dbReference type="EMBL" id="MRCA01000003">
    <property type="protein sequence ID" value="OKH14839.1"/>
    <property type="molecule type" value="Genomic_DNA"/>
</dbReference>
<keyword evidence="2" id="KW-1185">Reference proteome</keyword>
<reference evidence="1 2" key="1">
    <citation type="submission" date="2016-11" db="EMBL/GenBank/DDBJ databases">
        <title>Draft Genome Sequences of Nine Cyanobacterial Strains from Diverse Habitats.</title>
        <authorList>
            <person name="Zhu T."/>
            <person name="Hou S."/>
            <person name="Lu X."/>
            <person name="Hess W.R."/>
        </authorList>
    </citation>
    <scope>NUCLEOTIDE SEQUENCE [LARGE SCALE GENOMIC DNA]</scope>
    <source>
        <strain evidence="1 2">NIES-592</strain>
    </source>
</reference>
<evidence type="ECO:0000313" key="2">
    <source>
        <dbReference type="Proteomes" id="UP000186391"/>
    </source>
</evidence>
<name>A0A1U7H1G8_9CYAN</name>
<dbReference type="Proteomes" id="UP000186391">
    <property type="component" value="Unassembled WGS sequence"/>
</dbReference>
<dbReference type="RefSeq" id="WP_073555435.1">
    <property type="nucleotide sequence ID" value="NZ_MRCA01000003.1"/>
</dbReference>
<accession>A0A1U7H1G8</accession>
<gene>
    <name evidence="1" type="ORF">NIES592_08150</name>
</gene>
<protein>
    <submittedName>
        <fullName evidence="1">Uncharacterized protein</fullName>
    </submittedName>
</protein>